<feature type="region of interest" description="Disordered" evidence="1">
    <location>
        <begin position="87"/>
        <end position="118"/>
    </location>
</feature>
<dbReference type="AlphaFoldDB" id="Q2T945"/>
<dbReference type="Pfam" id="PF13663">
    <property type="entry name" value="DUF4148"/>
    <property type="match status" value="1"/>
</dbReference>
<evidence type="ECO:0000313" key="3">
    <source>
        <dbReference type="Proteomes" id="UP000001930"/>
    </source>
</evidence>
<keyword evidence="3" id="KW-1185">Reference proteome</keyword>
<proteinExistence type="predicted"/>
<evidence type="ECO:0000256" key="1">
    <source>
        <dbReference type="SAM" id="MobiDB-lite"/>
    </source>
</evidence>
<dbReference type="KEGG" id="bte:BTH_II0102"/>
<organism evidence="2 3">
    <name type="scientific">Burkholderia thailandensis (strain ATCC 700388 / DSM 13276 / CCUG 48851 / CIP 106301 / E264)</name>
    <dbReference type="NCBI Taxonomy" id="271848"/>
    <lineage>
        <taxon>Bacteria</taxon>
        <taxon>Pseudomonadati</taxon>
        <taxon>Pseudomonadota</taxon>
        <taxon>Betaproteobacteria</taxon>
        <taxon>Burkholderiales</taxon>
        <taxon>Burkholderiaceae</taxon>
        <taxon>Burkholderia</taxon>
        <taxon>pseudomallei group</taxon>
    </lineage>
</organism>
<protein>
    <recommendedName>
        <fullName evidence="4">DUF4148 domain-containing protein</fullName>
    </recommendedName>
</protein>
<evidence type="ECO:0008006" key="4">
    <source>
        <dbReference type="Google" id="ProtNLM"/>
    </source>
</evidence>
<dbReference type="InterPro" id="IPR025421">
    <property type="entry name" value="DUF4148"/>
</dbReference>
<dbReference type="Proteomes" id="UP000001930">
    <property type="component" value="Chromosome II"/>
</dbReference>
<dbReference type="EMBL" id="CP000085">
    <property type="protein sequence ID" value="ABC35409.1"/>
    <property type="molecule type" value="Genomic_DNA"/>
</dbReference>
<name>Q2T945_BURTA</name>
<gene>
    <name evidence="2" type="ordered locus">BTH_II0102</name>
</gene>
<accession>Q2T945</accession>
<reference evidence="2 3" key="1">
    <citation type="journal article" date="2005" name="BMC Genomics">
        <title>Bacterial genome adaptation to niches: divergence of the potential virulence genes in three Burkholderia species of different survival strategies.</title>
        <authorList>
            <person name="Kim H.S."/>
            <person name="Schell M.A."/>
            <person name="Yu Y."/>
            <person name="Ulrich R.L."/>
            <person name="Sarria S.H."/>
            <person name="Nierman W.C."/>
            <person name="DeShazer D."/>
        </authorList>
    </citation>
    <scope>NUCLEOTIDE SEQUENCE [LARGE SCALE GENOMIC DNA]</scope>
    <source>
        <strain evidence="3">ATCC 700388 / DSM 13276 / CCUG 48851 / CIP 106301 / E264</strain>
    </source>
</reference>
<sequence>MPSRAETNTLEDIVKSIVTIAAAATVLLAAPALSFAQSSPSPLTRAQVRQELLDLESVGYNPSLGDGDDYPDDIIAAQERLAAKRLAERRSADAAYGPAGTPNAHAGAPAPIAIQSAH</sequence>
<dbReference type="HOGENOM" id="CLU_117081_0_1_4"/>
<evidence type="ECO:0000313" key="2">
    <source>
        <dbReference type="EMBL" id="ABC35409.1"/>
    </source>
</evidence>